<reference evidence="2 3" key="1">
    <citation type="submission" date="2024-02" db="EMBL/GenBank/DDBJ databases">
        <title>A novel Gemmatimonadota bacterium.</title>
        <authorList>
            <person name="Du Z.-J."/>
            <person name="Ye Y.-Q."/>
        </authorList>
    </citation>
    <scope>NUCLEOTIDE SEQUENCE [LARGE SCALE GENOMIC DNA]</scope>
    <source>
        <strain evidence="2 3">DH-20</strain>
    </source>
</reference>
<keyword evidence="3" id="KW-1185">Reference proteome</keyword>
<evidence type="ECO:0000313" key="2">
    <source>
        <dbReference type="EMBL" id="MEK9499893.1"/>
    </source>
</evidence>
<evidence type="ECO:0000256" key="1">
    <source>
        <dbReference type="SAM" id="Coils"/>
    </source>
</evidence>
<evidence type="ECO:0000313" key="3">
    <source>
        <dbReference type="Proteomes" id="UP001484239"/>
    </source>
</evidence>
<keyword evidence="1" id="KW-0175">Coiled coil</keyword>
<dbReference type="RefSeq" id="WP_405277973.1">
    <property type="nucleotide sequence ID" value="NZ_CP144380.1"/>
</dbReference>
<accession>A0ABU9E591</accession>
<dbReference type="EMBL" id="JBBHLI010000001">
    <property type="protein sequence ID" value="MEK9499893.1"/>
    <property type="molecule type" value="Genomic_DNA"/>
</dbReference>
<comment type="caution">
    <text evidence="2">The sequence shown here is derived from an EMBL/GenBank/DDBJ whole genome shotgun (WGS) entry which is preliminary data.</text>
</comment>
<protein>
    <submittedName>
        <fullName evidence="2">Uncharacterized protein</fullName>
    </submittedName>
</protein>
<organism evidence="2 3">
    <name type="scientific">Gaopeijia maritima</name>
    <dbReference type="NCBI Taxonomy" id="3119007"/>
    <lineage>
        <taxon>Bacteria</taxon>
        <taxon>Pseudomonadati</taxon>
        <taxon>Gemmatimonadota</taxon>
        <taxon>Longimicrobiia</taxon>
        <taxon>Gaopeijiales</taxon>
        <taxon>Gaopeijiaceae</taxon>
        <taxon>Gaopeijia</taxon>
    </lineage>
</organism>
<feature type="coiled-coil region" evidence="1">
    <location>
        <begin position="6"/>
        <end position="40"/>
    </location>
</feature>
<proteinExistence type="predicted"/>
<gene>
    <name evidence="2" type="ORF">WI372_02715</name>
</gene>
<name>A0ABU9E591_9BACT</name>
<dbReference type="Proteomes" id="UP001484239">
    <property type="component" value="Unassembled WGS sequence"/>
</dbReference>
<sequence>MPISAESEARKALQRLRRAAEKSLREVDALEGALRRAEGDDFPTEAYDRLRGHLELVNDFVDEESRRLQEKILHSGGLEPGRVRRGSA</sequence>